<name>A0A8J8FCD4_9BACT</name>
<comment type="subcellular location">
    <subcellularLocation>
        <location evidence="1 8">Cell outer membrane</location>
        <topology evidence="1 8">Multi-pass membrane protein</topology>
    </subcellularLocation>
</comment>
<proteinExistence type="inferred from homology"/>
<keyword evidence="10" id="KW-0732">Signal</keyword>
<dbReference type="SUPFAM" id="SSF49464">
    <property type="entry name" value="Carboxypeptidase regulatory domain-like"/>
    <property type="match status" value="1"/>
</dbReference>
<dbReference type="Gene3D" id="2.60.40.1120">
    <property type="entry name" value="Carboxypeptidase-like, regulatory domain"/>
    <property type="match status" value="1"/>
</dbReference>
<dbReference type="InterPro" id="IPR008969">
    <property type="entry name" value="CarboxyPept-like_regulatory"/>
</dbReference>
<dbReference type="EMBL" id="WHPF01000001">
    <property type="protein sequence ID" value="NNV54097.1"/>
    <property type="molecule type" value="Genomic_DNA"/>
</dbReference>
<keyword evidence="2 8" id="KW-0813">Transport</keyword>
<dbReference type="NCBIfam" id="TIGR04057">
    <property type="entry name" value="SusC_RagA_signa"/>
    <property type="match status" value="1"/>
</dbReference>
<keyword evidence="4 8" id="KW-0812">Transmembrane</keyword>
<evidence type="ECO:0000256" key="3">
    <source>
        <dbReference type="ARBA" id="ARBA00022452"/>
    </source>
</evidence>
<evidence type="ECO:0000256" key="6">
    <source>
        <dbReference type="ARBA" id="ARBA00023136"/>
    </source>
</evidence>
<evidence type="ECO:0000256" key="1">
    <source>
        <dbReference type="ARBA" id="ARBA00004571"/>
    </source>
</evidence>
<dbReference type="Proteomes" id="UP000598971">
    <property type="component" value="Unassembled WGS sequence"/>
</dbReference>
<dbReference type="AlphaFoldDB" id="A0A8J8FCD4"/>
<dbReference type="InterPro" id="IPR036942">
    <property type="entry name" value="Beta-barrel_TonB_sf"/>
</dbReference>
<reference evidence="13" key="1">
    <citation type="submission" date="2019-10" db="EMBL/GenBank/DDBJ databases">
        <title>Draft genome sequence of Panacibacter sp. KCS-6.</title>
        <authorList>
            <person name="Yim K.J."/>
        </authorList>
    </citation>
    <scope>NUCLEOTIDE SEQUENCE</scope>
    <source>
        <strain evidence="13">KCS-6</strain>
    </source>
</reference>
<accession>A0A8J8FCD4</accession>
<evidence type="ECO:0000256" key="5">
    <source>
        <dbReference type="ARBA" id="ARBA00023077"/>
    </source>
</evidence>
<feature type="domain" description="TonB-dependent receptor-like beta-barrel" evidence="11">
    <location>
        <begin position="534"/>
        <end position="1124"/>
    </location>
</feature>
<feature type="signal peptide" evidence="10">
    <location>
        <begin position="1"/>
        <end position="28"/>
    </location>
</feature>
<keyword evidence="7 8" id="KW-0998">Cell outer membrane</keyword>
<dbReference type="Gene3D" id="2.40.170.20">
    <property type="entry name" value="TonB-dependent receptor, beta-barrel domain"/>
    <property type="match status" value="1"/>
</dbReference>
<dbReference type="InterPro" id="IPR012910">
    <property type="entry name" value="Plug_dom"/>
</dbReference>
<evidence type="ECO:0000256" key="7">
    <source>
        <dbReference type="ARBA" id="ARBA00023237"/>
    </source>
</evidence>
<dbReference type="NCBIfam" id="TIGR04056">
    <property type="entry name" value="OMP_RagA_SusC"/>
    <property type="match status" value="1"/>
</dbReference>
<dbReference type="Pfam" id="PF13715">
    <property type="entry name" value="CarbopepD_reg_2"/>
    <property type="match status" value="1"/>
</dbReference>
<evidence type="ECO:0000313" key="14">
    <source>
        <dbReference type="Proteomes" id="UP000598971"/>
    </source>
</evidence>
<evidence type="ECO:0000256" key="9">
    <source>
        <dbReference type="RuleBase" id="RU003357"/>
    </source>
</evidence>
<feature type="domain" description="TonB-dependent receptor plug" evidence="12">
    <location>
        <begin position="246"/>
        <end position="360"/>
    </location>
</feature>
<comment type="caution">
    <text evidence="13">The sequence shown here is derived from an EMBL/GenBank/DDBJ whole genome shotgun (WGS) entry which is preliminary data.</text>
</comment>
<protein>
    <submittedName>
        <fullName evidence="13">SusC/RagA family TonB-linked outer membrane protein</fullName>
    </submittedName>
</protein>
<evidence type="ECO:0000259" key="12">
    <source>
        <dbReference type="Pfam" id="PF07715"/>
    </source>
</evidence>
<comment type="similarity">
    <text evidence="8 9">Belongs to the TonB-dependent receptor family.</text>
</comment>
<evidence type="ECO:0000259" key="11">
    <source>
        <dbReference type="Pfam" id="PF00593"/>
    </source>
</evidence>
<evidence type="ECO:0000313" key="13">
    <source>
        <dbReference type="EMBL" id="NNV54097.1"/>
    </source>
</evidence>
<gene>
    <name evidence="13" type="ORF">GD597_01410</name>
</gene>
<keyword evidence="6 8" id="KW-0472">Membrane</keyword>
<dbReference type="InterPro" id="IPR037066">
    <property type="entry name" value="Plug_dom_sf"/>
</dbReference>
<organism evidence="13 14">
    <name type="scientific">Limnovirga soli</name>
    <dbReference type="NCBI Taxonomy" id="2656915"/>
    <lineage>
        <taxon>Bacteria</taxon>
        <taxon>Pseudomonadati</taxon>
        <taxon>Bacteroidota</taxon>
        <taxon>Chitinophagia</taxon>
        <taxon>Chitinophagales</taxon>
        <taxon>Chitinophagaceae</taxon>
        <taxon>Limnovirga</taxon>
    </lineage>
</organism>
<evidence type="ECO:0000256" key="4">
    <source>
        <dbReference type="ARBA" id="ARBA00022692"/>
    </source>
</evidence>
<keyword evidence="14" id="KW-1185">Reference proteome</keyword>
<feature type="chain" id="PRO_5035222329" evidence="10">
    <location>
        <begin position="29"/>
        <end position="1160"/>
    </location>
</feature>
<dbReference type="Gene3D" id="2.170.130.10">
    <property type="entry name" value="TonB-dependent receptor, plug domain"/>
    <property type="match status" value="1"/>
</dbReference>
<dbReference type="InterPro" id="IPR023996">
    <property type="entry name" value="TonB-dep_OMP_SusC/RagA"/>
</dbReference>
<dbReference type="InterPro" id="IPR000531">
    <property type="entry name" value="Beta-barrel_TonB"/>
</dbReference>
<dbReference type="Pfam" id="PF00593">
    <property type="entry name" value="TonB_dep_Rec_b-barrel"/>
    <property type="match status" value="1"/>
</dbReference>
<sequence>MITATPVGRLLLHAFLLLGITSSTMSYAQQHNSLDTQIEVKGKEAVQKIEATSIPKILSDARKSFDVDFVYETNILPDTKLMVDLAKYKTVESFLDELLKPYGLKYKKVLSRTFVLYKNTEDLKKMVEVMRSQNLVDIPADLLEPDPIIAAPVKTIQGMITDQKSGLPIEGVSVAVKGTKQGTTSDRTGAFKIAVDNENAILVFSIIGYAPQEMLVGSNNNLQISMVSTAATLNDVVVVGYGTRKRKELTTAISSLGSKEIAVLPVADAAQALQGKVAGVTIVQGSGAPGGTGGTQIRIRGITSLTGTNNPLIVVDGYPLPDQGADNVLNSFGTNDIESIDVLKDAAAASIYGVRASNGVIMITTKRGRAGQAKMNVDVYRGLQQAWQLPNMLNAKEYAILNSEARIASGLDVLPKLANADAIEEQYGTGTNWLKEIFRRAAIQSASLNASGGSDKATYMLSVGYLKQDGIVYKTDFERFNFRFNGDIKVNNKLKLGNTLSLSKYIEHGADTYSAFNSVIILALTTPPTVSPRNEDGTYAGGNGNVDGFSEPNPIYNLEVPQSSNTKYRVTGNVYAEWEIIKGLKFKTTYGADYAYNDVKSFSPATPSTGGQPITTTGYGATKVVIPDYLAEYTLNYDKTIKEKHKLNALLGYTYQETQYSILSGSRSGTFNYLIPVLNNAVFLPQNTSEINNYSQDDVTSRFISYIGRLNYTFDNRIYFTGSIRKDGSSNFAPKNKFAIFPSFSAAWRLSEEGFVKNIQWISDLKFRTSFGYTGNPNVNPYSYLTRIDQGFQYPFGNSSGTEGATQGAAPTAPSNPDIKWEKNEQLDIGLDASLFSNKLTVNIDYYQKRSKDLILYVVPINVSGNYVSVPYNTGTLQNRGVDLTISGTIVSSKALNWNASIVMGTFTNKVVSFGLGSAFDRGFARINGGSLRTDIGMPANFFYGFKTDGIFQSYEEIAKSPVQTAGTDPTTSTAPGDIKFKDINSDGIIDDKDRTNLGNSFPQFTYGINNTITYKGLELRIFIQGSQGNKVLNFTRWYTEGGVSNGNYSKDVINRWTGSGTSNDMPRLILNDPNGNNRVSDRFVEDASYIRIKSLRLGYTLPEKWSKSAGLTKAQVYGSVQNLLTITKYTGLDPEVGGGVDYGFYPQARTFLLGVAIDF</sequence>
<evidence type="ECO:0000256" key="2">
    <source>
        <dbReference type="ARBA" id="ARBA00022448"/>
    </source>
</evidence>
<dbReference type="PROSITE" id="PS52016">
    <property type="entry name" value="TONB_DEPENDENT_REC_3"/>
    <property type="match status" value="1"/>
</dbReference>
<keyword evidence="3 8" id="KW-1134">Transmembrane beta strand</keyword>
<evidence type="ECO:0000256" key="10">
    <source>
        <dbReference type="SAM" id="SignalP"/>
    </source>
</evidence>
<dbReference type="InterPro" id="IPR039426">
    <property type="entry name" value="TonB-dep_rcpt-like"/>
</dbReference>
<dbReference type="InterPro" id="IPR023997">
    <property type="entry name" value="TonB-dep_OMP_SusC/RagA_CS"/>
</dbReference>
<dbReference type="Pfam" id="PF07715">
    <property type="entry name" value="Plug"/>
    <property type="match status" value="1"/>
</dbReference>
<dbReference type="GO" id="GO:0009279">
    <property type="term" value="C:cell outer membrane"/>
    <property type="evidence" value="ECO:0007669"/>
    <property type="project" value="UniProtKB-SubCell"/>
</dbReference>
<dbReference type="SUPFAM" id="SSF56935">
    <property type="entry name" value="Porins"/>
    <property type="match status" value="1"/>
</dbReference>
<keyword evidence="5 9" id="KW-0798">TonB box</keyword>
<evidence type="ECO:0000256" key="8">
    <source>
        <dbReference type="PROSITE-ProRule" id="PRU01360"/>
    </source>
</evidence>